<evidence type="ECO:0000313" key="1">
    <source>
        <dbReference type="EMBL" id="EJX03838.1"/>
    </source>
</evidence>
<dbReference type="EMBL" id="AMCI01002013">
    <property type="protein sequence ID" value="EJX03838.1"/>
    <property type="molecule type" value="Genomic_DNA"/>
</dbReference>
<proteinExistence type="predicted"/>
<sequence>MVYAVCNVGKLLRPKGINILKEVIFQYLAVETGNTVHLIAGRQAHISHMHLIIVYNQVSANSVIIIEVVTEVVAPATVNFAYYLPDSGHKFLHQILRPLFESLAHNGVVGVCNAVLDNIPCLVPAHAVLVHENSHKFGDNESSMGVVYLHGVVLGKGFYISPSLYVLTHNVLSGCRYEEILLFQAEKLTLSVVISRIENLCDNLSHSALFKALYIFALREQIHIQRVGAFSIPKAQSVYLISAVTCYKHISGDSNNGGISGVLGVIMAELIPLR</sequence>
<organism evidence="1">
    <name type="scientific">gut metagenome</name>
    <dbReference type="NCBI Taxonomy" id="749906"/>
    <lineage>
        <taxon>unclassified sequences</taxon>
        <taxon>metagenomes</taxon>
        <taxon>organismal metagenomes</taxon>
    </lineage>
</organism>
<dbReference type="AlphaFoldDB" id="J9GND7"/>
<name>J9GND7_9ZZZZ</name>
<comment type="caution">
    <text evidence="1">The sequence shown here is derived from an EMBL/GenBank/DDBJ whole genome shotgun (WGS) entry which is preliminary data.</text>
</comment>
<protein>
    <submittedName>
        <fullName evidence="1">Uncharacterized protein</fullName>
    </submittedName>
</protein>
<gene>
    <name evidence="1" type="ORF">EVA_08056</name>
</gene>
<accession>J9GND7</accession>
<reference evidence="1" key="1">
    <citation type="journal article" date="2012" name="PLoS ONE">
        <title>Gene sets for utilization of primary and secondary nutrition supplies in the distal gut of endangered iberian lynx.</title>
        <authorList>
            <person name="Alcaide M."/>
            <person name="Messina E."/>
            <person name="Richter M."/>
            <person name="Bargiela R."/>
            <person name="Peplies J."/>
            <person name="Huws S.A."/>
            <person name="Newbold C.J."/>
            <person name="Golyshin P.N."/>
            <person name="Simon M.A."/>
            <person name="Lopez G."/>
            <person name="Yakimov M.M."/>
            <person name="Ferrer M."/>
        </authorList>
    </citation>
    <scope>NUCLEOTIDE SEQUENCE</scope>
</reference>